<keyword evidence="1" id="KW-1133">Transmembrane helix</keyword>
<evidence type="ECO:0000313" key="2">
    <source>
        <dbReference type="EMBL" id="JAD57401.1"/>
    </source>
</evidence>
<keyword evidence="1" id="KW-0472">Membrane</keyword>
<feature type="transmembrane region" description="Helical" evidence="1">
    <location>
        <begin position="41"/>
        <end position="67"/>
    </location>
</feature>
<keyword evidence="1" id="KW-0812">Transmembrane</keyword>
<organism evidence="2">
    <name type="scientific">Arundo donax</name>
    <name type="common">Giant reed</name>
    <name type="synonym">Donax arundinaceus</name>
    <dbReference type="NCBI Taxonomy" id="35708"/>
    <lineage>
        <taxon>Eukaryota</taxon>
        <taxon>Viridiplantae</taxon>
        <taxon>Streptophyta</taxon>
        <taxon>Embryophyta</taxon>
        <taxon>Tracheophyta</taxon>
        <taxon>Spermatophyta</taxon>
        <taxon>Magnoliopsida</taxon>
        <taxon>Liliopsida</taxon>
        <taxon>Poales</taxon>
        <taxon>Poaceae</taxon>
        <taxon>PACMAD clade</taxon>
        <taxon>Arundinoideae</taxon>
        <taxon>Arundineae</taxon>
        <taxon>Arundo</taxon>
    </lineage>
</organism>
<dbReference type="EMBL" id="GBRH01240494">
    <property type="protein sequence ID" value="JAD57401.1"/>
    <property type="molecule type" value="Transcribed_RNA"/>
</dbReference>
<proteinExistence type="predicted"/>
<reference evidence="2" key="1">
    <citation type="submission" date="2014-09" db="EMBL/GenBank/DDBJ databases">
        <authorList>
            <person name="Magalhaes I.L.F."/>
            <person name="Oliveira U."/>
            <person name="Santos F.R."/>
            <person name="Vidigal T.H.D.A."/>
            <person name="Brescovit A.D."/>
            <person name="Santos A.J."/>
        </authorList>
    </citation>
    <scope>NUCLEOTIDE SEQUENCE</scope>
    <source>
        <tissue evidence="2">Shoot tissue taken approximately 20 cm above the soil surface</tissue>
    </source>
</reference>
<name>A0A0A9B1Y7_ARUDO</name>
<evidence type="ECO:0000256" key="1">
    <source>
        <dbReference type="SAM" id="Phobius"/>
    </source>
</evidence>
<protein>
    <submittedName>
        <fullName evidence="2">Uncharacterized protein</fullName>
    </submittedName>
</protein>
<sequence length="109" mass="12886">MIRRTTRRTGFPFPIGCFHFRHYYPLHLVTVDTSFQYLYELLHWVLFFPIVFSFLHLHSILSGLLILSEILAMYESSSSFLSSGHNSFQRDTMLTTFLQICFIPVQITF</sequence>
<dbReference type="AlphaFoldDB" id="A0A0A9B1Y7"/>
<reference evidence="2" key="2">
    <citation type="journal article" date="2015" name="Data Brief">
        <title>Shoot transcriptome of the giant reed, Arundo donax.</title>
        <authorList>
            <person name="Barrero R.A."/>
            <person name="Guerrero F.D."/>
            <person name="Moolhuijzen P."/>
            <person name="Goolsby J.A."/>
            <person name="Tidwell J."/>
            <person name="Bellgard S.E."/>
            <person name="Bellgard M.I."/>
        </authorList>
    </citation>
    <scope>NUCLEOTIDE SEQUENCE</scope>
    <source>
        <tissue evidence="2">Shoot tissue taken approximately 20 cm above the soil surface</tissue>
    </source>
</reference>
<accession>A0A0A9B1Y7</accession>